<dbReference type="InterPro" id="IPR011701">
    <property type="entry name" value="MFS"/>
</dbReference>
<dbReference type="GO" id="GO:0022857">
    <property type="term" value="F:transmembrane transporter activity"/>
    <property type="evidence" value="ECO:0007669"/>
    <property type="project" value="InterPro"/>
</dbReference>
<feature type="transmembrane region" description="Helical" evidence="6">
    <location>
        <begin position="217"/>
        <end position="242"/>
    </location>
</feature>
<dbReference type="RefSeq" id="WP_015284170.1">
    <property type="nucleotide sequence ID" value="NC_019943.1"/>
</dbReference>
<reference evidence="9" key="1">
    <citation type="submission" date="2011-12" db="EMBL/GenBank/DDBJ databases">
        <title>Complete sequence of Methanoregula formicicum SMSP.</title>
        <authorList>
            <person name="Lucas S."/>
            <person name="Han J."/>
            <person name="Lapidus A."/>
            <person name="Cheng J.-F."/>
            <person name="Goodwin L."/>
            <person name="Pitluck S."/>
            <person name="Peters L."/>
            <person name="Ovchinnikova G."/>
            <person name="Teshima H."/>
            <person name="Detter J.C."/>
            <person name="Han C."/>
            <person name="Tapia R."/>
            <person name="Land M."/>
            <person name="Hauser L."/>
            <person name="Kyrpides N."/>
            <person name="Ivanova N."/>
            <person name="Pagani I."/>
            <person name="Imachi H."/>
            <person name="Tamaki H."/>
            <person name="Sekiguchi Y."/>
            <person name="Kamagata Y."/>
            <person name="Cadillo-Quiroz H."/>
            <person name="Zinder S."/>
            <person name="Liu W.-T."/>
            <person name="Woyke T."/>
        </authorList>
    </citation>
    <scope>NUCLEOTIDE SEQUENCE [LARGE SCALE GENOMIC DNA]</scope>
    <source>
        <strain evidence="9">DSM 22288 / NBRC 105244 / SMSP</strain>
    </source>
</reference>
<feature type="transmembrane region" description="Helical" evidence="6">
    <location>
        <begin position="117"/>
        <end position="135"/>
    </location>
</feature>
<keyword evidence="9" id="KW-1185">Reference proteome</keyword>
<evidence type="ECO:0000256" key="4">
    <source>
        <dbReference type="ARBA" id="ARBA00022989"/>
    </source>
</evidence>
<feature type="transmembrane region" description="Helical" evidence="6">
    <location>
        <begin position="21"/>
        <end position="44"/>
    </location>
</feature>
<keyword evidence="4 6" id="KW-1133">Transmembrane helix</keyword>
<dbReference type="Proteomes" id="UP000010824">
    <property type="component" value="Chromosome"/>
</dbReference>
<keyword evidence="5 6" id="KW-0472">Membrane</keyword>
<dbReference type="STRING" id="593750.Metfor_0121"/>
<feature type="transmembrane region" description="Helical" evidence="6">
    <location>
        <begin position="88"/>
        <end position="105"/>
    </location>
</feature>
<feature type="transmembrane region" description="Helical" evidence="6">
    <location>
        <begin position="308"/>
        <end position="330"/>
    </location>
</feature>
<dbReference type="CDD" id="cd17325">
    <property type="entry name" value="MFS_MdtG_SLC18_like"/>
    <property type="match status" value="1"/>
</dbReference>
<feature type="transmembrane region" description="Helical" evidence="6">
    <location>
        <begin position="254"/>
        <end position="271"/>
    </location>
</feature>
<dbReference type="Gene3D" id="1.20.1250.20">
    <property type="entry name" value="MFS general substrate transporter like domains"/>
    <property type="match status" value="1"/>
</dbReference>
<accession>L0HBN4</accession>
<feature type="domain" description="Major facilitator superfamily (MFS) profile" evidence="7">
    <location>
        <begin position="22"/>
        <end position="396"/>
    </location>
</feature>
<dbReference type="HOGENOM" id="CLU_001265_10_14_2"/>
<dbReference type="InterPro" id="IPR036259">
    <property type="entry name" value="MFS_trans_sf"/>
</dbReference>
<dbReference type="SUPFAM" id="SSF103473">
    <property type="entry name" value="MFS general substrate transporter"/>
    <property type="match status" value="1"/>
</dbReference>
<reference evidence="8 9" key="2">
    <citation type="journal article" date="2014" name="Genome Announc.">
        <title>Complete Genome Sequence of Methanoregula formicica SMSPT, a Mesophilic Hydrogenotrophic Methanogen Isolated from a Methanogenic Upflow Anaerobic Sludge Blanket Reactor.</title>
        <authorList>
            <person name="Yamamoto K."/>
            <person name="Tamaki H."/>
            <person name="Cadillo-Quiroz H."/>
            <person name="Imachi H."/>
            <person name="Kyrpides N."/>
            <person name="Woyke T."/>
            <person name="Goodwin L."/>
            <person name="Zinder S.H."/>
            <person name="Kamagata Y."/>
            <person name="Liu W.T."/>
        </authorList>
    </citation>
    <scope>NUCLEOTIDE SEQUENCE [LARGE SCALE GENOMIC DNA]</scope>
    <source>
        <strain evidence="9">DSM 22288 / NBRC 105244 / SMSP</strain>
    </source>
</reference>
<dbReference type="GeneID" id="14308794"/>
<gene>
    <name evidence="8" type="ordered locus">Metfor_0121</name>
</gene>
<comment type="subcellular location">
    <subcellularLocation>
        <location evidence="1">Membrane</location>
        <topology evidence="1">Multi-pass membrane protein</topology>
    </subcellularLocation>
</comment>
<dbReference type="InParanoid" id="L0HBN4"/>
<evidence type="ECO:0000256" key="1">
    <source>
        <dbReference type="ARBA" id="ARBA00004141"/>
    </source>
</evidence>
<dbReference type="eggNOG" id="arCOG00130">
    <property type="taxonomic scope" value="Archaea"/>
</dbReference>
<evidence type="ECO:0000259" key="7">
    <source>
        <dbReference type="PROSITE" id="PS50850"/>
    </source>
</evidence>
<sequence length="409" mass="42837" precursor="true">MTVAETSGAESGRMDPERKRLAAFLLCFTAFATMLGIGIITPALPLYAQLMGATGFWIGVIFSSFALSRTVFLPVFGAMSDSCGRRNLLLIGLAGYSLFSALYVLADSVYLLTLIRFLHGIAAAMVFPIAIAYMGDIADVGEEGRMMGGFHSAAFLGMSFGPLISGVLMDYLDISAAFLCLSLITAVTAVVCFRFLPDHRAKPRDPVPFLTAACHPALRIPVFFYLVYSVAYATYLVYLPVITGTVQHFTGTEVGVLIFVGTVIVAGVQKLSGRIVDRSNKYFLLAIGIAVIAAASFGIGLSATFAEYLGAVIVLGCGFGLSLTTIAALVTIAGRETGQGAAAGIASMAQGIGLMVVPVIFGVVMDTAGIHAVFFATAALTLIAVPVLLAVGRSRPVELKTAAPAPVER</sequence>
<dbReference type="InterPro" id="IPR001958">
    <property type="entry name" value="Tet-R_TetA/multi-R_MdtG-like"/>
</dbReference>
<feature type="transmembrane region" description="Helical" evidence="6">
    <location>
        <begin position="370"/>
        <end position="391"/>
    </location>
</feature>
<evidence type="ECO:0000256" key="6">
    <source>
        <dbReference type="SAM" id="Phobius"/>
    </source>
</evidence>
<dbReference type="FunCoup" id="L0HBN4">
    <property type="interactions" value="62"/>
</dbReference>
<dbReference type="OrthoDB" id="117970at2157"/>
<organism evidence="8 9">
    <name type="scientific">Methanoregula formicica (strain DSM 22288 / NBRC 105244 / SMSP)</name>
    <dbReference type="NCBI Taxonomy" id="593750"/>
    <lineage>
        <taxon>Archaea</taxon>
        <taxon>Methanobacteriati</taxon>
        <taxon>Methanobacteriota</taxon>
        <taxon>Stenosarchaea group</taxon>
        <taxon>Methanomicrobia</taxon>
        <taxon>Methanomicrobiales</taxon>
        <taxon>Methanoregulaceae</taxon>
        <taxon>Methanoregula</taxon>
    </lineage>
</organism>
<evidence type="ECO:0000256" key="2">
    <source>
        <dbReference type="ARBA" id="ARBA00022448"/>
    </source>
</evidence>
<dbReference type="InterPro" id="IPR050930">
    <property type="entry name" value="MFS_Vesicular_Transporter"/>
</dbReference>
<evidence type="ECO:0000256" key="5">
    <source>
        <dbReference type="ARBA" id="ARBA00023136"/>
    </source>
</evidence>
<dbReference type="InterPro" id="IPR020846">
    <property type="entry name" value="MFS_dom"/>
</dbReference>
<name>L0HBN4_METFS</name>
<feature type="transmembrane region" description="Helical" evidence="6">
    <location>
        <begin position="174"/>
        <end position="196"/>
    </location>
</feature>
<evidence type="ECO:0000313" key="9">
    <source>
        <dbReference type="Proteomes" id="UP000010824"/>
    </source>
</evidence>
<evidence type="ECO:0000313" key="8">
    <source>
        <dbReference type="EMBL" id="AGB01206.1"/>
    </source>
</evidence>
<dbReference type="PANTHER" id="PTHR23506">
    <property type="entry name" value="GH10249P"/>
    <property type="match status" value="1"/>
</dbReference>
<evidence type="ECO:0000256" key="3">
    <source>
        <dbReference type="ARBA" id="ARBA00022692"/>
    </source>
</evidence>
<protein>
    <submittedName>
        <fullName evidence="8">Arabinose efflux permease family protein</fullName>
    </submittedName>
</protein>
<dbReference type="PANTHER" id="PTHR23506:SF23">
    <property type="entry name" value="GH10249P"/>
    <property type="match status" value="1"/>
</dbReference>
<feature type="transmembrane region" description="Helical" evidence="6">
    <location>
        <begin position="283"/>
        <end position="302"/>
    </location>
</feature>
<dbReference type="PRINTS" id="PR01035">
    <property type="entry name" value="TCRTETA"/>
</dbReference>
<feature type="transmembrane region" description="Helical" evidence="6">
    <location>
        <begin position="56"/>
        <end position="76"/>
    </location>
</feature>
<dbReference type="Pfam" id="PF07690">
    <property type="entry name" value="MFS_1"/>
    <property type="match status" value="1"/>
</dbReference>
<keyword evidence="3 6" id="KW-0812">Transmembrane</keyword>
<dbReference type="EMBL" id="CP003167">
    <property type="protein sequence ID" value="AGB01206.1"/>
    <property type="molecule type" value="Genomic_DNA"/>
</dbReference>
<feature type="transmembrane region" description="Helical" evidence="6">
    <location>
        <begin position="147"/>
        <end position="168"/>
    </location>
</feature>
<proteinExistence type="predicted"/>
<dbReference type="KEGG" id="mfo:Metfor_0121"/>
<feature type="transmembrane region" description="Helical" evidence="6">
    <location>
        <begin position="342"/>
        <end position="364"/>
    </location>
</feature>
<dbReference type="AlphaFoldDB" id="L0HBN4"/>
<dbReference type="GO" id="GO:0016020">
    <property type="term" value="C:membrane"/>
    <property type="evidence" value="ECO:0007669"/>
    <property type="project" value="UniProtKB-SubCell"/>
</dbReference>
<keyword evidence="2" id="KW-0813">Transport</keyword>
<dbReference type="PROSITE" id="PS50850">
    <property type="entry name" value="MFS"/>
    <property type="match status" value="1"/>
</dbReference>